<keyword evidence="9" id="KW-1133">Transmembrane helix</keyword>
<feature type="compositionally biased region" description="Low complexity" evidence="8">
    <location>
        <begin position="1"/>
        <end position="21"/>
    </location>
</feature>
<evidence type="ECO:0000256" key="3">
    <source>
        <dbReference type="ARBA" id="ARBA00022723"/>
    </source>
</evidence>
<dbReference type="GO" id="GO:0004130">
    <property type="term" value="F:cytochrome-c peroxidase activity"/>
    <property type="evidence" value="ECO:0007669"/>
    <property type="project" value="TreeGrafter"/>
</dbReference>
<protein>
    <submittedName>
        <fullName evidence="11">Cytochrome c peroxidase</fullName>
    </submittedName>
</protein>
<dbReference type="PROSITE" id="PS51007">
    <property type="entry name" value="CYTC"/>
    <property type="match status" value="2"/>
</dbReference>
<evidence type="ECO:0000256" key="7">
    <source>
        <dbReference type="PROSITE-ProRule" id="PRU00433"/>
    </source>
</evidence>
<evidence type="ECO:0000259" key="10">
    <source>
        <dbReference type="PROSITE" id="PS51007"/>
    </source>
</evidence>
<dbReference type="InterPro" id="IPR036909">
    <property type="entry name" value="Cyt_c-like_dom_sf"/>
</dbReference>
<name>A0A1I3KZL7_9BURK</name>
<evidence type="ECO:0000256" key="1">
    <source>
        <dbReference type="ARBA" id="ARBA00004196"/>
    </source>
</evidence>
<evidence type="ECO:0000256" key="9">
    <source>
        <dbReference type="SAM" id="Phobius"/>
    </source>
</evidence>
<dbReference type="Gene3D" id="1.10.760.10">
    <property type="entry name" value="Cytochrome c-like domain"/>
    <property type="match status" value="2"/>
</dbReference>
<dbReference type="EMBL" id="FOQU01000004">
    <property type="protein sequence ID" value="SFI77952.1"/>
    <property type="molecule type" value="Genomic_DNA"/>
</dbReference>
<keyword evidence="4" id="KW-0732">Signal</keyword>
<keyword evidence="2 7" id="KW-0349">Heme</keyword>
<evidence type="ECO:0000256" key="8">
    <source>
        <dbReference type="SAM" id="MobiDB-lite"/>
    </source>
</evidence>
<evidence type="ECO:0000313" key="12">
    <source>
        <dbReference type="Proteomes" id="UP000199548"/>
    </source>
</evidence>
<proteinExistence type="predicted"/>
<keyword evidence="11" id="KW-0575">Peroxidase</keyword>
<dbReference type="OrthoDB" id="9805202at2"/>
<dbReference type="GO" id="GO:0046872">
    <property type="term" value="F:metal ion binding"/>
    <property type="evidence" value="ECO:0007669"/>
    <property type="project" value="UniProtKB-KW"/>
</dbReference>
<evidence type="ECO:0000313" key="11">
    <source>
        <dbReference type="EMBL" id="SFI77952.1"/>
    </source>
</evidence>
<dbReference type="GO" id="GO:0030313">
    <property type="term" value="C:cell envelope"/>
    <property type="evidence" value="ECO:0007669"/>
    <property type="project" value="UniProtKB-SubCell"/>
</dbReference>
<dbReference type="GO" id="GO:0009055">
    <property type="term" value="F:electron transfer activity"/>
    <property type="evidence" value="ECO:0007669"/>
    <property type="project" value="InterPro"/>
</dbReference>
<reference evidence="11 12" key="1">
    <citation type="submission" date="2016-10" db="EMBL/GenBank/DDBJ databases">
        <authorList>
            <person name="de Groot N.N."/>
        </authorList>
    </citation>
    <scope>NUCLEOTIDE SEQUENCE [LARGE SCALE GENOMIC DNA]</scope>
    <source>
        <strain evidence="11 12">LMG 23650</strain>
    </source>
</reference>
<dbReference type="SUPFAM" id="SSF46626">
    <property type="entry name" value="Cytochrome c"/>
    <property type="match status" value="2"/>
</dbReference>
<keyword evidence="6 7" id="KW-0408">Iron</keyword>
<evidence type="ECO:0000256" key="5">
    <source>
        <dbReference type="ARBA" id="ARBA00023002"/>
    </source>
</evidence>
<feature type="domain" description="Cytochrome c" evidence="10">
    <location>
        <begin position="299"/>
        <end position="476"/>
    </location>
</feature>
<dbReference type="InterPro" id="IPR004852">
    <property type="entry name" value="Di-haem_cyt_c_peroxidsae"/>
</dbReference>
<keyword evidence="9" id="KW-0472">Membrane</keyword>
<dbReference type="Pfam" id="PF03150">
    <property type="entry name" value="CCP_MauG"/>
    <property type="match status" value="1"/>
</dbReference>
<keyword evidence="3 7" id="KW-0479">Metal-binding</keyword>
<keyword evidence="12" id="KW-1185">Reference proteome</keyword>
<dbReference type="GO" id="GO:0020037">
    <property type="term" value="F:heme binding"/>
    <property type="evidence" value="ECO:0007669"/>
    <property type="project" value="InterPro"/>
</dbReference>
<sequence>MTELSTSPAPSSGSSTPAGSAVQPVRRGRRLLLSLVAVVVVAGLGFGAFALAFPAQMPDPIGEAVGNLTGANPHPVTLTRLPVAPLSAVALLGKQLFFDPKLSASGQQSCASCHSPSHAYGPPNDLDAQLGGTSMALQGYRPPPSLMYLYRQPNFMIGPDQGENDDAPSVAQLAASSAGVVKAQKTAGAAPPAAPQMVPQGGLFWDGRVDTLQQQAFGPLLNPVEMANTSIDTVAQKLENAPYSKQFTQLFGPRIFDDKQLTVSEAMFAIARYQVEDPSFHPYNSKYDRWLEGKERLSQAELRGLHLFNDPNKANCAGCHLSKPGSDGLPPMFTDYQYEALGVPRNRALAQNRDPKFFDLGVCGPFRQDLKDQTQYCAMFLTPTLRNSATRQVFFHNGVYHTLDQVMSFYNDRNTNPGKFYPKGADGKVDKYDDIPAKYQKNVDVTDAPFDRNFGDKPAMTDQEMRDIIAFVHTLNDDPPPTH</sequence>
<dbReference type="InterPro" id="IPR051395">
    <property type="entry name" value="Cytochrome_c_Peroxidase/MauG"/>
</dbReference>
<keyword evidence="9" id="KW-0812">Transmembrane</keyword>
<dbReference type="PANTHER" id="PTHR30600:SF10">
    <property type="entry name" value="BLL6722 PROTEIN"/>
    <property type="match status" value="1"/>
</dbReference>
<feature type="transmembrane region" description="Helical" evidence="9">
    <location>
        <begin position="31"/>
        <end position="53"/>
    </location>
</feature>
<dbReference type="AlphaFoldDB" id="A0A1I3KZL7"/>
<comment type="subcellular location">
    <subcellularLocation>
        <location evidence="1">Cell envelope</location>
    </subcellularLocation>
</comment>
<dbReference type="RefSeq" id="WP_091011853.1">
    <property type="nucleotide sequence ID" value="NZ_CP041743.1"/>
</dbReference>
<feature type="domain" description="Cytochrome c" evidence="10">
    <location>
        <begin position="88"/>
        <end position="178"/>
    </location>
</feature>
<gene>
    <name evidence="11" type="ORF">SAMN05192543_104188</name>
</gene>
<keyword evidence="5" id="KW-0560">Oxidoreductase</keyword>
<accession>A0A1I3KZL7</accession>
<dbReference type="PANTHER" id="PTHR30600">
    <property type="entry name" value="CYTOCHROME C PEROXIDASE-RELATED"/>
    <property type="match status" value="1"/>
</dbReference>
<evidence type="ECO:0000256" key="2">
    <source>
        <dbReference type="ARBA" id="ARBA00022617"/>
    </source>
</evidence>
<evidence type="ECO:0000256" key="6">
    <source>
        <dbReference type="ARBA" id="ARBA00023004"/>
    </source>
</evidence>
<dbReference type="STRING" id="420953.SAMN05192543_104188"/>
<dbReference type="Proteomes" id="UP000199548">
    <property type="component" value="Unassembled WGS sequence"/>
</dbReference>
<dbReference type="InterPro" id="IPR009056">
    <property type="entry name" value="Cyt_c-like_dom"/>
</dbReference>
<organism evidence="11 12">
    <name type="scientific">Paraburkholderia megapolitana</name>
    <dbReference type="NCBI Taxonomy" id="420953"/>
    <lineage>
        <taxon>Bacteria</taxon>
        <taxon>Pseudomonadati</taxon>
        <taxon>Pseudomonadota</taxon>
        <taxon>Betaproteobacteria</taxon>
        <taxon>Burkholderiales</taxon>
        <taxon>Burkholderiaceae</taxon>
        <taxon>Paraburkholderia</taxon>
    </lineage>
</organism>
<evidence type="ECO:0000256" key="4">
    <source>
        <dbReference type="ARBA" id="ARBA00022729"/>
    </source>
</evidence>
<feature type="region of interest" description="Disordered" evidence="8">
    <location>
        <begin position="1"/>
        <end position="23"/>
    </location>
</feature>